<comment type="similarity">
    <text evidence="1">Belongs to the ROK (NagC/XylR) family.</text>
</comment>
<dbReference type="InterPro" id="IPR000600">
    <property type="entry name" value="ROK"/>
</dbReference>
<reference evidence="2" key="1">
    <citation type="submission" date="2019-10" db="EMBL/GenBank/DDBJ databases">
        <authorList>
            <person name="Ross D.E."/>
            <person name="Gulliver D."/>
        </authorList>
    </citation>
    <scope>NUCLEOTIDE SEQUENCE</scope>
    <source>
        <strain evidence="2">DER-2019</strain>
    </source>
</reference>
<dbReference type="Gene3D" id="3.30.420.40">
    <property type="match status" value="2"/>
</dbReference>
<proteinExistence type="inferred from homology"/>
<dbReference type="PANTHER" id="PTHR18964">
    <property type="entry name" value="ROK (REPRESSOR, ORF, KINASE) FAMILY"/>
    <property type="match status" value="1"/>
</dbReference>
<dbReference type="InterPro" id="IPR049874">
    <property type="entry name" value="ROK_cs"/>
</dbReference>
<gene>
    <name evidence="2" type="ORF">GH810_05475</name>
</gene>
<evidence type="ECO:0000313" key="3">
    <source>
        <dbReference type="Proteomes" id="UP000616595"/>
    </source>
</evidence>
<comment type="caution">
    <text evidence="2">The sequence shown here is derived from an EMBL/GenBank/DDBJ whole genome shotgun (WGS) entry which is preliminary data.</text>
</comment>
<accession>A0A923HV06</accession>
<evidence type="ECO:0000313" key="2">
    <source>
        <dbReference type="EMBL" id="MBC3887755.1"/>
    </source>
</evidence>
<dbReference type="Proteomes" id="UP000616595">
    <property type="component" value="Unassembled WGS sequence"/>
</dbReference>
<dbReference type="InterPro" id="IPR043129">
    <property type="entry name" value="ATPase_NBD"/>
</dbReference>
<evidence type="ECO:0000256" key="1">
    <source>
        <dbReference type="ARBA" id="ARBA00006479"/>
    </source>
</evidence>
<dbReference type="PROSITE" id="PS01125">
    <property type="entry name" value="ROK"/>
    <property type="match status" value="1"/>
</dbReference>
<dbReference type="OrthoDB" id="9810372at2"/>
<dbReference type="RefSeq" id="WP_148566738.1">
    <property type="nucleotide sequence ID" value="NZ_RXYA01000005.1"/>
</dbReference>
<dbReference type="AlphaFoldDB" id="A0A923HV06"/>
<name>A0A923HV06_9FIRM</name>
<organism evidence="2 3">
    <name type="scientific">Acetobacterium paludosum</name>
    <dbReference type="NCBI Taxonomy" id="52693"/>
    <lineage>
        <taxon>Bacteria</taxon>
        <taxon>Bacillati</taxon>
        <taxon>Bacillota</taxon>
        <taxon>Clostridia</taxon>
        <taxon>Eubacteriales</taxon>
        <taxon>Eubacteriaceae</taxon>
        <taxon>Acetobacterium</taxon>
    </lineage>
</organism>
<reference evidence="2" key="2">
    <citation type="submission" date="2020-10" db="EMBL/GenBank/DDBJ databases">
        <title>Comparative genomics of the Acetobacterium genus.</title>
        <authorList>
            <person name="Marshall C."/>
            <person name="May H."/>
            <person name="Norman S."/>
        </authorList>
    </citation>
    <scope>NUCLEOTIDE SEQUENCE</scope>
    <source>
        <strain evidence="2">DER-2019</strain>
    </source>
</reference>
<dbReference type="SUPFAM" id="SSF53067">
    <property type="entry name" value="Actin-like ATPase domain"/>
    <property type="match status" value="1"/>
</dbReference>
<protein>
    <submittedName>
        <fullName evidence="2">ROK family protein</fullName>
    </submittedName>
</protein>
<keyword evidence="3" id="KW-1185">Reference proteome</keyword>
<dbReference type="EMBL" id="WJBD01000004">
    <property type="protein sequence ID" value="MBC3887755.1"/>
    <property type="molecule type" value="Genomic_DNA"/>
</dbReference>
<dbReference type="PANTHER" id="PTHR18964:SF149">
    <property type="entry name" value="BIFUNCTIONAL UDP-N-ACETYLGLUCOSAMINE 2-EPIMERASE_N-ACETYLMANNOSAMINE KINASE"/>
    <property type="match status" value="1"/>
</dbReference>
<sequence length="306" mass="32620">MGIGIDLGGTTIKGGIVNNQGKILLERLIKTQSHRGYSELLNDLLTLIKELLLYAPDEQLIGIGIPGILSGDGAIVVSCPNLRWKNVTLKKDLEARLTQEVNLVNDATAAGIAEAAFGSTLGKTSSMMITLGTGVGGGLILNGRIISGSHGVATEVGHMLMEKNFYSCGCGKNGCLETFASATALIRYCKMRMELGVESSLTTEEMLDGKIIIDAAKAGDPLALEAVNRLAKYLGWAIANISDIVDPEIYTIGGGLSYAGNFLLEKIRMETLKRLTYPQNAVPEIVLAMFRNEAGMIGAANLKRFI</sequence>
<dbReference type="Pfam" id="PF00480">
    <property type="entry name" value="ROK"/>
    <property type="match status" value="1"/>
</dbReference>